<evidence type="ECO:0000313" key="14">
    <source>
        <dbReference type="Proteomes" id="UP000190911"/>
    </source>
</evidence>
<dbReference type="GO" id="GO:0140114">
    <property type="term" value="P:cellular detoxification of fluoride"/>
    <property type="evidence" value="ECO:0007669"/>
    <property type="project" value="UniProtKB-UniRule"/>
</dbReference>
<keyword evidence="12" id="KW-0479">Metal-binding</keyword>
<dbReference type="GO" id="GO:0046872">
    <property type="term" value="F:metal ion binding"/>
    <property type="evidence" value="ECO:0007669"/>
    <property type="project" value="UniProtKB-KW"/>
</dbReference>
<protein>
    <recommendedName>
        <fullName evidence="12">Fluoride-specific ion channel FluC</fullName>
    </recommendedName>
</protein>
<dbReference type="GO" id="GO:0005886">
    <property type="term" value="C:plasma membrane"/>
    <property type="evidence" value="ECO:0007669"/>
    <property type="project" value="UniProtKB-SubCell"/>
</dbReference>
<evidence type="ECO:0000256" key="8">
    <source>
        <dbReference type="ARBA" id="ARBA00023136"/>
    </source>
</evidence>
<dbReference type="GO" id="GO:0062054">
    <property type="term" value="F:fluoride channel activity"/>
    <property type="evidence" value="ECO:0007669"/>
    <property type="project" value="UniProtKB-UniRule"/>
</dbReference>
<feature type="transmembrane region" description="Helical" evidence="12">
    <location>
        <begin position="99"/>
        <end position="123"/>
    </location>
</feature>
<comment type="catalytic activity">
    <reaction evidence="11">
        <text>fluoride(in) = fluoride(out)</text>
        <dbReference type="Rhea" id="RHEA:76159"/>
        <dbReference type="ChEBI" id="CHEBI:17051"/>
    </reaction>
    <physiologicalReaction direction="left-to-right" evidence="11">
        <dbReference type="Rhea" id="RHEA:76160"/>
    </physiologicalReaction>
</comment>
<accession>A0A1M7H1L8</accession>
<comment type="similarity">
    <text evidence="10 12">Belongs to the fluoride channel Fluc/FEX (TC 1.A.43) family.</text>
</comment>
<name>A0A1M7H1L8_9GAMM</name>
<dbReference type="InterPro" id="IPR003691">
    <property type="entry name" value="FluC"/>
</dbReference>
<sequence length="127" mass="12297">MLSVTTLIGVMAGGALGGVLRALASRLGARHLGETLPWGTLGVNYAAALALGALAGGMAQSETAGLFWAFAATGALGGLSTVSSLAQQSLGLWQQPRRGAAVVYLTLSVAGGIALAAVGYALAGGGS</sequence>
<dbReference type="Proteomes" id="UP000190911">
    <property type="component" value="Chromosome I"/>
</dbReference>
<feature type="transmembrane region" description="Helical" evidence="12">
    <location>
        <begin position="65"/>
        <end position="87"/>
    </location>
</feature>
<dbReference type="AlphaFoldDB" id="A0A1M7H1L8"/>
<reference evidence="13 14" key="1">
    <citation type="submission" date="2016-11" db="EMBL/GenBank/DDBJ databases">
        <authorList>
            <person name="Jaros S."/>
            <person name="Januszkiewicz K."/>
            <person name="Wedrychowicz H."/>
        </authorList>
    </citation>
    <scope>NUCLEOTIDE SEQUENCE [LARGE SCALE GENOMIC DNA]</scope>
    <source>
        <strain evidence="13 14">ACAM 12</strain>
    </source>
</reference>
<feature type="transmembrane region" description="Helical" evidence="12">
    <location>
        <begin position="6"/>
        <end position="24"/>
    </location>
</feature>
<dbReference type="STRING" id="29571.SAMN05878437_1851"/>
<evidence type="ECO:0000256" key="7">
    <source>
        <dbReference type="ARBA" id="ARBA00023065"/>
    </source>
</evidence>
<keyword evidence="3" id="KW-0997">Cell inner membrane</keyword>
<keyword evidence="6 12" id="KW-0915">Sodium</keyword>
<evidence type="ECO:0000256" key="10">
    <source>
        <dbReference type="ARBA" id="ARBA00035120"/>
    </source>
</evidence>
<keyword evidence="9 12" id="KW-0407">Ion channel</keyword>
<comment type="function">
    <text evidence="12">Fluoride-specific ion channel. Important for reducing fluoride concentration in the cell, thus reducing its toxicity.</text>
</comment>
<proteinExistence type="inferred from homology"/>
<keyword evidence="12" id="KW-0813">Transport</keyword>
<organism evidence="13 14">
    <name type="scientific">Vreelandella subglaciescola</name>
    <dbReference type="NCBI Taxonomy" id="29571"/>
    <lineage>
        <taxon>Bacteria</taxon>
        <taxon>Pseudomonadati</taxon>
        <taxon>Pseudomonadota</taxon>
        <taxon>Gammaproteobacteria</taxon>
        <taxon>Oceanospirillales</taxon>
        <taxon>Halomonadaceae</taxon>
        <taxon>Vreelandella</taxon>
    </lineage>
</organism>
<dbReference type="HAMAP" id="MF_00454">
    <property type="entry name" value="FluC"/>
    <property type="match status" value="1"/>
</dbReference>
<comment type="activity regulation">
    <text evidence="12">Na(+) is not transported, but it plays an essential structural role and its presence is essential for fluoride channel function.</text>
</comment>
<evidence type="ECO:0000256" key="1">
    <source>
        <dbReference type="ARBA" id="ARBA00004651"/>
    </source>
</evidence>
<keyword evidence="5 12" id="KW-1133">Transmembrane helix</keyword>
<gene>
    <name evidence="12" type="primary">fluC</name>
    <name evidence="12" type="synonym">crcB</name>
    <name evidence="13" type="ORF">SAMN05878437_1851</name>
</gene>
<evidence type="ECO:0000256" key="9">
    <source>
        <dbReference type="ARBA" id="ARBA00023303"/>
    </source>
</evidence>
<evidence type="ECO:0000256" key="5">
    <source>
        <dbReference type="ARBA" id="ARBA00022989"/>
    </source>
</evidence>
<feature type="binding site" evidence="12">
    <location>
        <position position="77"/>
    </location>
    <ligand>
        <name>Na(+)</name>
        <dbReference type="ChEBI" id="CHEBI:29101"/>
        <note>structural</note>
    </ligand>
</feature>
<evidence type="ECO:0000256" key="4">
    <source>
        <dbReference type="ARBA" id="ARBA00022692"/>
    </source>
</evidence>
<evidence type="ECO:0000256" key="6">
    <source>
        <dbReference type="ARBA" id="ARBA00023053"/>
    </source>
</evidence>
<dbReference type="Pfam" id="PF02537">
    <property type="entry name" value="CRCB"/>
    <property type="match status" value="1"/>
</dbReference>
<evidence type="ECO:0000256" key="2">
    <source>
        <dbReference type="ARBA" id="ARBA00022475"/>
    </source>
</evidence>
<dbReference type="RefSeq" id="WP_172824544.1">
    <property type="nucleotide sequence ID" value="NZ_LT670847.1"/>
</dbReference>
<feature type="transmembrane region" description="Helical" evidence="12">
    <location>
        <begin position="36"/>
        <end position="59"/>
    </location>
</feature>
<evidence type="ECO:0000256" key="12">
    <source>
        <dbReference type="HAMAP-Rule" id="MF_00454"/>
    </source>
</evidence>
<keyword evidence="4 12" id="KW-0812">Transmembrane</keyword>
<keyword evidence="2 12" id="KW-1003">Cell membrane</keyword>
<evidence type="ECO:0000313" key="13">
    <source>
        <dbReference type="EMBL" id="SHM22485.1"/>
    </source>
</evidence>
<comment type="subcellular location">
    <subcellularLocation>
        <location evidence="1 12">Cell membrane</location>
        <topology evidence="1 12">Multi-pass membrane protein</topology>
    </subcellularLocation>
</comment>
<dbReference type="InParanoid" id="A0A1M7H1L8"/>
<evidence type="ECO:0000256" key="3">
    <source>
        <dbReference type="ARBA" id="ARBA00022519"/>
    </source>
</evidence>
<dbReference type="PANTHER" id="PTHR28259">
    <property type="entry name" value="FLUORIDE EXPORT PROTEIN 1-RELATED"/>
    <property type="match status" value="1"/>
</dbReference>
<keyword evidence="8 12" id="KW-0472">Membrane</keyword>
<evidence type="ECO:0000256" key="11">
    <source>
        <dbReference type="ARBA" id="ARBA00035585"/>
    </source>
</evidence>
<keyword evidence="7 12" id="KW-0406">Ion transport</keyword>
<keyword evidence="14" id="KW-1185">Reference proteome</keyword>
<dbReference type="EMBL" id="LT670847">
    <property type="protein sequence ID" value="SHM22485.1"/>
    <property type="molecule type" value="Genomic_DNA"/>
</dbReference>
<feature type="binding site" evidence="12">
    <location>
        <position position="80"/>
    </location>
    <ligand>
        <name>Na(+)</name>
        <dbReference type="ChEBI" id="CHEBI:29101"/>
        <note>structural</note>
    </ligand>
</feature>
<dbReference type="PANTHER" id="PTHR28259:SF1">
    <property type="entry name" value="FLUORIDE EXPORT PROTEIN 1-RELATED"/>
    <property type="match status" value="1"/>
</dbReference>